<keyword evidence="3" id="KW-1185">Reference proteome</keyword>
<keyword evidence="2" id="KW-0326">Glycosidase</keyword>
<dbReference type="EC" id="3.2.1.183" evidence="2"/>
<organism evidence="2 3">
    <name type="scientific">Caldicellulosiruptor changbaiensis</name>
    <dbReference type="NCBI Taxonomy" id="1222016"/>
    <lineage>
        <taxon>Bacteria</taxon>
        <taxon>Bacillati</taxon>
        <taxon>Bacillota</taxon>
        <taxon>Bacillota incertae sedis</taxon>
        <taxon>Caldicellulosiruptorales</taxon>
        <taxon>Caldicellulosiruptoraceae</taxon>
        <taxon>Caldicellulosiruptor</taxon>
    </lineage>
</organism>
<dbReference type="GO" id="GO:0004553">
    <property type="term" value="F:hydrolase activity, hydrolyzing O-glycosyl compounds"/>
    <property type="evidence" value="ECO:0007669"/>
    <property type="project" value="InterPro"/>
</dbReference>
<dbReference type="Gene3D" id="3.40.50.2000">
    <property type="entry name" value="Glycogen Phosphorylase B"/>
    <property type="match status" value="2"/>
</dbReference>
<proteinExistence type="predicted"/>
<evidence type="ECO:0000313" key="2">
    <source>
        <dbReference type="EMBL" id="AZT90576.1"/>
    </source>
</evidence>
<dbReference type="NCBIfam" id="TIGR03568">
    <property type="entry name" value="NeuC_NnaA"/>
    <property type="match status" value="1"/>
</dbReference>
<dbReference type="PANTHER" id="PTHR43174:SF3">
    <property type="entry name" value="UDP-N-ACETYLGLUCOSAMINE 2-EPIMERASE"/>
    <property type="match status" value="1"/>
</dbReference>
<keyword evidence="2" id="KW-0378">Hydrolase</keyword>
<dbReference type="SUPFAM" id="SSF53756">
    <property type="entry name" value="UDP-Glycosyltransferase/glycogen phosphorylase"/>
    <property type="match status" value="1"/>
</dbReference>
<accession>A0A3T0D6E8</accession>
<feature type="domain" description="UDP-N-acetylglucosamine 2-epimerase" evidence="1">
    <location>
        <begin position="24"/>
        <end position="367"/>
    </location>
</feature>
<dbReference type="InterPro" id="IPR003331">
    <property type="entry name" value="UDP_GlcNAc_Epimerase_2_dom"/>
</dbReference>
<name>A0A3T0D6E8_9FIRM</name>
<dbReference type="RefSeq" id="WP_127351998.1">
    <property type="nucleotide sequence ID" value="NZ_CP034791.1"/>
</dbReference>
<protein>
    <submittedName>
        <fullName evidence="2">UDP-N-acetylglucosamine 2-epimerase (Hydrolyzing)</fullName>
        <ecNumber evidence="2">3.2.1.183</ecNumber>
    </submittedName>
</protein>
<dbReference type="KEGG" id="ccha:ELD05_07920"/>
<dbReference type="GO" id="GO:0006047">
    <property type="term" value="P:UDP-N-acetylglucosamine metabolic process"/>
    <property type="evidence" value="ECO:0007669"/>
    <property type="project" value="InterPro"/>
</dbReference>
<sequence length="387" mass="44679">MKKRKVLVVTGSRAEYGLLYWTMKEIQNDDFLELQIVVTGSHLVDEFGFTVEQIRNDGFRIDEEIDMLINSSKKSAVAKSMGIELIQLANAFERLKPDILLILGDRYEIFIAATCAMMMNIPIAHINGGEASEGAIDEQIRHAITKMAHIHFVGAEYYKQRILMLGEEPWRIYNVGQPGIENIRRTKLFSREEICRVLGLDEKKKIFLVTYHPVTLEEEDLEKQIDNLLNALNEFDENIVFTYPNADYGYKKIIEKIHNNNKHNFYIFKNLGSQLYLSVLKNADIVIGNSSSGIIEAPYFRVPVVNIGNRQKGRFRHMNIIDVNYEKDNIIEGILKGLSLEFKEMIKEMPFYFGDGNTSIKIKNVLKTIEIDEKLIQKRLCNNKEFL</sequence>
<dbReference type="Proteomes" id="UP000282930">
    <property type="component" value="Chromosome"/>
</dbReference>
<dbReference type="EMBL" id="CP034791">
    <property type="protein sequence ID" value="AZT90576.1"/>
    <property type="molecule type" value="Genomic_DNA"/>
</dbReference>
<dbReference type="InterPro" id="IPR029767">
    <property type="entry name" value="WecB-like"/>
</dbReference>
<gene>
    <name evidence="2" type="primary">neuC</name>
    <name evidence="2" type="ORF">ELD05_07920</name>
</gene>
<dbReference type="CDD" id="cd03786">
    <property type="entry name" value="GTB_UDP-GlcNAc_2-Epimerase"/>
    <property type="match status" value="1"/>
</dbReference>
<evidence type="ECO:0000259" key="1">
    <source>
        <dbReference type="Pfam" id="PF02350"/>
    </source>
</evidence>
<reference evidence="2 3" key="1">
    <citation type="submission" date="2018-12" db="EMBL/GenBank/DDBJ databases">
        <title>Genome sequence from the cellulolytic species, Caldicellulosiruptor changbaiensis.</title>
        <authorList>
            <person name="Blumer-Schuette S.E."/>
            <person name="Mendoza C."/>
        </authorList>
    </citation>
    <scope>NUCLEOTIDE SEQUENCE [LARGE SCALE GENOMIC DNA]</scope>
    <source>
        <strain evidence="2 3">CBS-Z</strain>
    </source>
</reference>
<dbReference type="AlphaFoldDB" id="A0A3T0D6E8"/>
<evidence type="ECO:0000313" key="3">
    <source>
        <dbReference type="Proteomes" id="UP000282930"/>
    </source>
</evidence>
<dbReference type="InterPro" id="IPR020004">
    <property type="entry name" value="UDP-GlcNAc_Epase"/>
</dbReference>
<dbReference type="Pfam" id="PF02350">
    <property type="entry name" value="Epimerase_2"/>
    <property type="match status" value="1"/>
</dbReference>
<dbReference type="PANTHER" id="PTHR43174">
    <property type="entry name" value="UDP-N-ACETYLGLUCOSAMINE 2-EPIMERASE"/>
    <property type="match status" value="1"/>
</dbReference>